<organism evidence="2 3">
    <name type="scientific">Nephila pilipes</name>
    <name type="common">Giant wood spider</name>
    <name type="synonym">Nephila maculata</name>
    <dbReference type="NCBI Taxonomy" id="299642"/>
    <lineage>
        <taxon>Eukaryota</taxon>
        <taxon>Metazoa</taxon>
        <taxon>Ecdysozoa</taxon>
        <taxon>Arthropoda</taxon>
        <taxon>Chelicerata</taxon>
        <taxon>Arachnida</taxon>
        <taxon>Araneae</taxon>
        <taxon>Araneomorphae</taxon>
        <taxon>Entelegynae</taxon>
        <taxon>Araneoidea</taxon>
        <taxon>Nephilidae</taxon>
        <taxon>Nephila</taxon>
    </lineage>
</organism>
<accession>A0A8X6QTH9</accession>
<evidence type="ECO:0000313" key="2">
    <source>
        <dbReference type="EMBL" id="GFU44820.1"/>
    </source>
</evidence>
<dbReference type="Proteomes" id="UP000887013">
    <property type="component" value="Unassembled WGS sequence"/>
</dbReference>
<protein>
    <submittedName>
        <fullName evidence="2">Pol polyprotein</fullName>
    </submittedName>
</protein>
<sequence length="138" mass="15977">MCHATGKWTKVLPIILLRLQTSLEENIGCTSAELMYGKTLRLPAQFFDYTKADSYPVQLVEQLCHYMQQLKPKLTVSHAKQAVFEHKDLKTCAHVFVKRDSVRRPLQALYDGPFLVLKLGDKLFKVNVNGKPFHYFHR</sequence>
<evidence type="ECO:0000256" key="1">
    <source>
        <dbReference type="SAM" id="SignalP"/>
    </source>
</evidence>
<keyword evidence="3" id="KW-1185">Reference proteome</keyword>
<comment type="caution">
    <text evidence="2">The sequence shown here is derived from an EMBL/GenBank/DDBJ whole genome shotgun (WGS) entry which is preliminary data.</text>
</comment>
<dbReference type="OrthoDB" id="6434010at2759"/>
<dbReference type="PANTHER" id="PTHR38681:SF1">
    <property type="entry name" value="RETROVIRUS-RELATED POL POLYPROTEIN FROM TRANSPOSON 412-LIKE PROTEIN"/>
    <property type="match status" value="1"/>
</dbReference>
<dbReference type="AlphaFoldDB" id="A0A8X6QTH9"/>
<proteinExistence type="predicted"/>
<keyword evidence="1" id="KW-0732">Signal</keyword>
<feature type="signal peptide" evidence="1">
    <location>
        <begin position="1"/>
        <end position="24"/>
    </location>
</feature>
<dbReference type="EMBL" id="BMAW01132781">
    <property type="protein sequence ID" value="GFU44820.1"/>
    <property type="molecule type" value="Genomic_DNA"/>
</dbReference>
<reference evidence="2" key="1">
    <citation type="submission" date="2020-08" db="EMBL/GenBank/DDBJ databases">
        <title>Multicomponent nature underlies the extraordinary mechanical properties of spider dragline silk.</title>
        <authorList>
            <person name="Kono N."/>
            <person name="Nakamura H."/>
            <person name="Mori M."/>
            <person name="Yoshida Y."/>
            <person name="Ohtoshi R."/>
            <person name="Malay A.D."/>
            <person name="Moran D.A.P."/>
            <person name="Tomita M."/>
            <person name="Numata K."/>
            <person name="Arakawa K."/>
        </authorList>
    </citation>
    <scope>NUCLEOTIDE SEQUENCE</scope>
</reference>
<feature type="chain" id="PRO_5036466325" evidence="1">
    <location>
        <begin position="25"/>
        <end position="138"/>
    </location>
</feature>
<dbReference type="PANTHER" id="PTHR38681">
    <property type="entry name" value="RETROVIRUS-RELATED POL POLYPROTEIN FROM TRANSPOSON 412-LIKE PROTEIN-RELATED"/>
    <property type="match status" value="1"/>
</dbReference>
<gene>
    <name evidence="2" type="primary">RF55_19389</name>
    <name evidence="2" type="ORF">NPIL_276481</name>
</gene>
<name>A0A8X6QTH9_NEPPI</name>
<evidence type="ECO:0000313" key="3">
    <source>
        <dbReference type="Proteomes" id="UP000887013"/>
    </source>
</evidence>